<dbReference type="GO" id="GO:0000390">
    <property type="term" value="P:spliceosomal complex disassembly"/>
    <property type="evidence" value="ECO:0007669"/>
    <property type="project" value="TreeGrafter"/>
</dbReference>
<protein>
    <submittedName>
        <fullName evidence="6">Uncharacterized protein</fullName>
    </submittedName>
</protein>
<dbReference type="AlphaFoldDB" id="A0A433TRY9"/>
<accession>A0A433TRY9</accession>
<keyword evidence="7" id="KW-1185">Reference proteome</keyword>
<dbReference type="InterPro" id="IPR012677">
    <property type="entry name" value="Nucleotide-bd_a/b_plait_sf"/>
</dbReference>
<evidence type="ECO:0000256" key="1">
    <source>
        <dbReference type="ARBA" id="ARBA00004123"/>
    </source>
</evidence>
<sequence>MLVSAKRKGSAIVEFESSGVSSDILEETGHKDNPLSLIWLSGKPTNSKNSSYSSGLMNSVPHSNGCEGHKDFESLVLMRMRQAEERKKLIEQMMKEDGE</sequence>
<evidence type="ECO:0000256" key="5">
    <source>
        <dbReference type="ARBA" id="ARBA00023242"/>
    </source>
</evidence>
<dbReference type="GO" id="GO:0005681">
    <property type="term" value="C:spliceosomal complex"/>
    <property type="evidence" value="ECO:0007669"/>
    <property type="project" value="TreeGrafter"/>
</dbReference>
<organism evidence="6 7">
    <name type="scientific">Elysia chlorotica</name>
    <name type="common">Eastern emerald elysia</name>
    <name type="synonym">Sea slug</name>
    <dbReference type="NCBI Taxonomy" id="188477"/>
    <lineage>
        <taxon>Eukaryota</taxon>
        <taxon>Metazoa</taxon>
        <taxon>Spiralia</taxon>
        <taxon>Lophotrochozoa</taxon>
        <taxon>Mollusca</taxon>
        <taxon>Gastropoda</taxon>
        <taxon>Heterobranchia</taxon>
        <taxon>Euthyneura</taxon>
        <taxon>Panpulmonata</taxon>
        <taxon>Sacoglossa</taxon>
        <taxon>Placobranchoidea</taxon>
        <taxon>Plakobranchidae</taxon>
        <taxon>Elysia</taxon>
    </lineage>
</organism>
<dbReference type="OrthoDB" id="259708at2759"/>
<reference evidence="6 7" key="1">
    <citation type="submission" date="2019-01" db="EMBL/GenBank/DDBJ databases">
        <title>A draft genome assembly of the solar-powered sea slug Elysia chlorotica.</title>
        <authorList>
            <person name="Cai H."/>
            <person name="Li Q."/>
            <person name="Fang X."/>
            <person name="Li J."/>
            <person name="Curtis N.E."/>
            <person name="Altenburger A."/>
            <person name="Shibata T."/>
            <person name="Feng M."/>
            <person name="Maeda T."/>
            <person name="Schwartz J.A."/>
            <person name="Shigenobu S."/>
            <person name="Lundholm N."/>
            <person name="Nishiyama T."/>
            <person name="Yang H."/>
            <person name="Hasebe M."/>
            <person name="Li S."/>
            <person name="Pierce S.K."/>
            <person name="Wang J."/>
        </authorList>
    </citation>
    <scope>NUCLEOTIDE SEQUENCE [LARGE SCALE GENOMIC DNA]</scope>
    <source>
        <strain evidence="6">EC2010</strain>
        <tissue evidence="6">Whole organism of an adult</tissue>
    </source>
</reference>
<evidence type="ECO:0000313" key="7">
    <source>
        <dbReference type="Proteomes" id="UP000271974"/>
    </source>
</evidence>
<dbReference type="EMBL" id="RQTK01000207">
    <property type="protein sequence ID" value="RUS84393.1"/>
    <property type="molecule type" value="Genomic_DNA"/>
</dbReference>
<gene>
    <name evidence="6" type="ORF">EGW08_007855</name>
</gene>
<feature type="non-terminal residue" evidence="6">
    <location>
        <position position="99"/>
    </location>
</feature>
<dbReference type="STRING" id="188477.A0A433TRY9"/>
<evidence type="ECO:0000313" key="6">
    <source>
        <dbReference type="EMBL" id="RUS84393.1"/>
    </source>
</evidence>
<evidence type="ECO:0000256" key="4">
    <source>
        <dbReference type="ARBA" id="ARBA00023186"/>
    </source>
</evidence>
<dbReference type="InterPro" id="IPR052094">
    <property type="entry name" value="Pre-mRNA-splicing_ERAD"/>
</dbReference>
<dbReference type="PANTHER" id="PTHR44313:SF1">
    <property type="entry name" value="DNAJ HOMOLOG SUBFAMILY C MEMBER 17"/>
    <property type="match status" value="1"/>
</dbReference>
<keyword evidence="4" id="KW-0143">Chaperone</keyword>
<evidence type="ECO:0000256" key="3">
    <source>
        <dbReference type="ARBA" id="ARBA00022490"/>
    </source>
</evidence>
<dbReference type="GO" id="GO:0005737">
    <property type="term" value="C:cytoplasm"/>
    <property type="evidence" value="ECO:0007669"/>
    <property type="project" value="UniProtKB-SubCell"/>
</dbReference>
<dbReference type="PANTHER" id="PTHR44313">
    <property type="entry name" value="DNAJ HOMOLOG SUBFAMILY C MEMBER 17"/>
    <property type="match status" value="1"/>
</dbReference>
<keyword evidence="3" id="KW-0963">Cytoplasm</keyword>
<comment type="subcellular location">
    <subcellularLocation>
        <location evidence="2">Cytoplasm</location>
    </subcellularLocation>
    <subcellularLocation>
        <location evidence="1">Nucleus</location>
    </subcellularLocation>
</comment>
<proteinExistence type="predicted"/>
<keyword evidence="5" id="KW-0539">Nucleus</keyword>
<comment type="caution">
    <text evidence="6">The sequence shown here is derived from an EMBL/GenBank/DDBJ whole genome shotgun (WGS) entry which is preliminary data.</text>
</comment>
<dbReference type="Proteomes" id="UP000271974">
    <property type="component" value="Unassembled WGS sequence"/>
</dbReference>
<name>A0A433TRY9_ELYCH</name>
<dbReference type="Gene3D" id="3.30.70.330">
    <property type="match status" value="1"/>
</dbReference>
<evidence type="ECO:0000256" key="2">
    <source>
        <dbReference type="ARBA" id="ARBA00004496"/>
    </source>
</evidence>